<evidence type="ECO:0000259" key="1">
    <source>
        <dbReference type="Pfam" id="PF04717"/>
    </source>
</evidence>
<organism evidence="2 3">
    <name type="scientific">Paractinoplanes ferrugineus</name>
    <dbReference type="NCBI Taxonomy" id="113564"/>
    <lineage>
        <taxon>Bacteria</taxon>
        <taxon>Bacillati</taxon>
        <taxon>Actinomycetota</taxon>
        <taxon>Actinomycetes</taxon>
        <taxon>Micromonosporales</taxon>
        <taxon>Micromonosporaceae</taxon>
        <taxon>Paractinoplanes</taxon>
    </lineage>
</organism>
<feature type="domain" description="Gp5/Type VI secretion system Vgr protein OB-fold" evidence="1">
    <location>
        <begin position="371"/>
        <end position="444"/>
    </location>
</feature>
<dbReference type="Pfam" id="PF04717">
    <property type="entry name" value="Phage_base_V"/>
    <property type="match status" value="1"/>
</dbReference>
<proteinExistence type="predicted"/>
<dbReference type="NCBIfam" id="NF033848">
    <property type="entry name" value="VgrG_rel"/>
    <property type="match status" value="1"/>
</dbReference>
<evidence type="ECO:0000313" key="2">
    <source>
        <dbReference type="EMBL" id="GIE14608.1"/>
    </source>
</evidence>
<name>A0A919J7T8_9ACTN</name>
<gene>
    <name evidence="2" type="ORF">Afe05nite_64480</name>
</gene>
<dbReference type="EMBL" id="BOMM01000056">
    <property type="protein sequence ID" value="GIE14608.1"/>
    <property type="molecule type" value="Genomic_DNA"/>
</dbReference>
<dbReference type="RefSeq" id="WP_203820998.1">
    <property type="nucleotide sequence ID" value="NZ_BAAABP010000043.1"/>
</dbReference>
<dbReference type="InterPro" id="IPR047702">
    <property type="entry name" value="VgrG-rel"/>
</dbReference>
<comment type="caution">
    <text evidence="2">The sequence shown here is derived from an EMBL/GenBank/DDBJ whole genome shotgun (WGS) entry which is preliminary data.</text>
</comment>
<protein>
    <submittedName>
        <fullName evidence="2">Type IV secretion protein Rhs</fullName>
    </submittedName>
</protein>
<dbReference type="Gene3D" id="2.40.50.230">
    <property type="entry name" value="Gp5 N-terminal domain"/>
    <property type="match status" value="1"/>
</dbReference>
<sequence>MAEQKRRLDGAQLTVDGRPLAPENYPRLTLVRVEESVQLPDYFAIHFDDPHFELFDKGTFSIGTRVEIAFRAEGDPVVVTSGEITAISVEPGLSGRHELVLSGFDLTHRLARVPKSRSFQRVTDADIASRIAGEYGLDVDVDATGATHDYVLQAGETDYAFLRRRAARIGFDVWVSEKKFYFKKTPRSTATPPKLTYGQNLARFATRFSAAERSDEVEIRGWDQLGKQAITGRADRADPGTDAPAAQEMTDAARRAFGRVKRNAGQFPVTDQAEADALAGSLLLRASGEEVVLRGEAMGDPLIGAGAKVHIEGVGSRMTGHYRVTQVEHSYGANRPYLTRFTCGGKEPAGLADLTGAGRGPAKAGWAGLVVGIVTNNDDPEKLGRVRVKFPTLSQDDESAWARIATPGGGRRRGLQWIPEVDDEVLVGFELDDTTRPVVLGGLWNRRDAPPEPGAADRGEVNKRMLVSRQDSRLVFDDDRLEIDLLLGGTPCALKLEKSESSLTGDQKLVVTATQIEIRATSKLTLSGAQIEINASGPLTAAGKPIKLN</sequence>
<dbReference type="Pfam" id="PF05954">
    <property type="entry name" value="Phage_GPD"/>
    <property type="match status" value="1"/>
</dbReference>
<evidence type="ECO:0000313" key="3">
    <source>
        <dbReference type="Proteomes" id="UP000598174"/>
    </source>
</evidence>
<dbReference type="Proteomes" id="UP000598174">
    <property type="component" value="Unassembled WGS sequence"/>
</dbReference>
<reference evidence="2" key="1">
    <citation type="submission" date="2021-01" db="EMBL/GenBank/DDBJ databases">
        <title>Whole genome shotgun sequence of Actinoplanes ferrugineus NBRC 15555.</title>
        <authorList>
            <person name="Komaki H."/>
            <person name="Tamura T."/>
        </authorList>
    </citation>
    <scope>NUCLEOTIDE SEQUENCE</scope>
    <source>
        <strain evidence="2">NBRC 15555</strain>
    </source>
</reference>
<keyword evidence="3" id="KW-1185">Reference proteome</keyword>
<dbReference type="AlphaFoldDB" id="A0A919J7T8"/>
<dbReference type="SUPFAM" id="SSF69255">
    <property type="entry name" value="gp5 N-terminal domain-like"/>
    <property type="match status" value="1"/>
</dbReference>
<dbReference type="SUPFAM" id="SSF69279">
    <property type="entry name" value="Phage tail proteins"/>
    <property type="match status" value="1"/>
</dbReference>
<dbReference type="InterPro" id="IPR037026">
    <property type="entry name" value="Vgr_OB-fold_dom_sf"/>
</dbReference>
<dbReference type="Gene3D" id="3.55.50.10">
    <property type="entry name" value="Baseplate protein-like domains"/>
    <property type="match status" value="1"/>
</dbReference>
<accession>A0A919J7T8</accession>
<dbReference type="InterPro" id="IPR006531">
    <property type="entry name" value="Gp5/Vgr_OB"/>
</dbReference>